<dbReference type="AlphaFoldDB" id="W6N6P3"/>
<dbReference type="Proteomes" id="UP000019482">
    <property type="component" value="Unassembled WGS sequence"/>
</dbReference>
<keyword evidence="2" id="KW-1185">Reference proteome</keyword>
<dbReference type="EMBL" id="CBXI010000040">
    <property type="protein sequence ID" value="CDL92071.1"/>
    <property type="molecule type" value="Genomic_DNA"/>
</dbReference>
<accession>W6N6P3</accession>
<name>W6N6P3_CLOTY</name>
<protein>
    <submittedName>
        <fullName evidence="1">Uncharacterized protein</fullName>
    </submittedName>
</protein>
<gene>
    <name evidence="1" type="ORF">CTDIVETGP_2141</name>
</gene>
<organism evidence="1 2">
    <name type="scientific">Clostridium tyrobutyricum DIVETGP</name>
    <dbReference type="NCBI Taxonomy" id="1408889"/>
    <lineage>
        <taxon>Bacteria</taxon>
        <taxon>Bacillati</taxon>
        <taxon>Bacillota</taxon>
        <taxon>Clostridia</taxon>
        <taxon>Eubacteriales</taxon>
        <taxon>Clostridiaceae</taxon>
        <taxon>Clostridium</taxon>
    </lineage>
</organism>
<proteinExistence type="predicted"/>
<comment type="caution">
    <text evidence="1">The sequence shown here is derived from an EMBL/GenBank/DDBJ whole genome shotgun (WGS) entry which is preliminary data.</text>
</comment>
<evidence type="ECO:0000313" key="1">
    <source>
        <dbReference type="EMBL" id="CDL92071.1"/>
    </source>
</evidence>
<reference evidence="1 2" key="1">
    <citation type="journal article" date="2015" name="Genome Announc.">
        <title>Draft Genome Sequence of Clostridium tyrobutyricum Strain DIVETGP, Isolated from Cow's Milk for Grana Padano Production.</title>
        <authorList>
            <person name="Soggiu A."/>
            <person name="Piras C."/>
            <person name="Gaiarsa S."/>
            <person name="Sassera D."/>
            <person name="Roncada P."/>
            <person name="Bendixen E."/>
            <person name="Brasca M."/>
            <person name="Bonizzi L."/>
        </authorList>
    </citation>
    <scope>NUCLEOTIDE SEQUENCE [LARGE SCALE GENOMIC DNA]</scope>
    <source>
        <strain evidence="1 2">DIVETGP</strain>
    </source>
</reference>
<evidence type="ECO:0000313" key="2">
    <source>
        <dbReference type="Proteomes" id="UP000019482"/>
    </source>
</evidence>
<sequence>MKNAALRLKIRGKNISQKFGFTHEHDDVYSKSILGDKEANILIKGNLQVVEKSMKLYRKNGLWKSCTLNT</sequence>